<name>A0A9X1ZA16_9GAMM</name>
<evidence type="ECO:0000313" key="2">
    <source>
        <dbReference type="Proteomes" id="UP001139293"/>
    </source>
</evidence>
<comment type="caution">
    <text evidence="1">The sequence shown here is derived from an EMBL/GenBank/DDBJ whole genome shotgun (WGS) entry which is preliminary data.</text>
</comment>
<dbReference type="EMBL" id="JAKILB010000002">
    <property type="protein sequence ID" value="MCL1137651.1"/>
    <property type="molecule type" value="Genomic_DNA"/>
</dbReference>
<dbReference type="InterPro" id="IPR021856">
    <property type="entry name" value="DUF3465"/>
</dbReference>
<evidence type="ECO:0000313" key="1">
    <source>
        <dbReference type="EMBL" id="MCL1137651.1"/>
    </source>
</evidence>
<protein>
    <submittedName>
        <fullName evidence="1">DUF3465 domain-containing protein</fullName>
    </submittedName>
</protein>
<dbReference type="Proteomes" id="UP001139293">
    <property type="component" value="Unassembled WGS sequence"/>
</dbReference>
<dbReference type="Pfam" id="PF11948">
    <property type="entry name" value="DUF3465"/>
    <property type="match status" value="1"/>
</dbReference>
<sequence>MAASLTIQQAYEQQQSNQQVQASGVVTRILPDDNEGSRHQKFIVKLAHGQTILIAHNIDLAPRIPALNIGDTVTFFGEYEWNKRGGVVHWTHHDPAGRHIGGWLKHNGKTYQ</sequence>
<dbReference type="AlphaFoldDB" id="A0A9X1ZA16"/>
<organism evidence="1 2">
    <name type="scientific">Shewanella pneumatophori</name>
    <dbReference type="NCBI Taxonomy" id="314092"/>
    <lineage>
        <taxon>Bacteria</taxon>
        <taxon>Pseudomonadati</taxon>
        <taxon>Pseudomonadota</taxon>
        <taxon>Gammaproteobacteria</taxon>
        <taxon>Alteromonadales</taxon>
        <taxon>Shewanellaceae</taxon>
        <taxon>Shewanella</taxon>
    </lineage>
</organism>
<reference evidence="1" key="1">
    <citation type="submission" date="2022-01" db="EMBL/GenBank/DDBJ databases">
        <title>Whole genome-based taxonomy of the Shewanellaceae.</title>
        <authorList>
            <person name="Martin-Rodriguez A.J."/>
        </authorList>
    </citation>
    <scope>NUCLEOTIDE SEQUENCE</scope>
    <source>
        <strain evidence="1">KCTC 23973</strain>
    </source>
</reference>
<gene>
    <name evidence="1" type="ORF">L2740_03710</name>
</gene>
<proteinExistence type="predicted"/>
<accession>A0A9X1ZA16</accession>
<keyword evidence="2" id="KW-1185">Reference proteome</keyword>